<dbReference type="FunFam" id="1.10.10.10:FF:000125">
    <property type="entry name" value="DNA-binding response regulator"/>
    <property type="match status" value="1"/>
</dbReference>
<dbReference type="Proteomes" id="UP000027778">
    <property type="component" value="Unassembled WGS sequence"/>
</dbReference>
<dbReference type="Gene3D" id="3.40.50.2300">
    <property type="match status" value="1"/>
</dbReference>
<name>A0A073KFR0_9BACI</name>
<dbReference type="CDD" id="cd17574">
    <property type="entry name" value="REC_OmpR"/>
    <property type="match status" value="1"/>
</dbReference>
<keyword evidence="4 7" id="KW-0238">DNA-binding</keyword>
<feature type="domain" description="OmpR/PhoB-type" evidence="9">
    <location>
        <begin position="128"/>
        <end position="222"/>
    </location>
</feature>
<dbReference type="GO" id="GO:0032993">
    <property type="term" value="C:protein-DNA complex"/>
    <property type="evidence" value="ECO:0007669"/>
    <property type="project" value="TreeGrafter"/>
</dbReference>
<dbReference type="STRING" id="574375.AZF08_07670"/>
<dbReference type="GO" id="GO:0005829">
    <property type="term" value="C:cytosol"/>
    <property type="evidence" value="ECO:0007669"/>
    <property type="project" value="TreeGrafter"/>
</dbReference>
<dbReference type="AlphaFoldDB" id="A0A073KFR0"/>
<evidence type="ECO:0000256" key="7">
    <source>
        <dbReference type="PROSITE-ProRule" id="PRU01091"/>
    </source>
</evidence>
<gene>
    <name evidence="10" type="ORF">BAGA_11675</name>
</gene>
<feature type="domain" description="Response regulatory" evidence="8">
    <location>
        <begin position="3"/>
        <end position="116"/>
    </location>
</feature>
<evidence type="ECO:0000256" key="1">
    <source>
        <dbReference type="ARBA" id="ARBA00022553"/>
    </source>
</evidence>
<dbReference type="SUPFAM" id="SSF52172">
    <property type="entry name" value="CheY-like"/>
    <property type="match status" value="1"/>
</dbReference>
<evidence type="ECO:0000256" key="6">
    <source>
        <dbReference type="PROSITE-ProRule" id="PRU00169"/>
    </source>
</evidence>
<dbReference type="CDD" id="cd00383">
    <property type="entry name" value="trans_reg_C"/>
    <property type="match status" value="1"/>
</dbReference>
<dbReference type="InterPro" id="IPR011006">
    <property type="entry name" value="CheY-like_superfamily"/>
</dbReference>
<keyword evidence="11" id="KW-1185">Reference proteome</keyword>
<evidence type="ECO:0000313" key="10">
    <source>
        <dbReference type="EMBL" id="KEK25282.1"/>
    </source>
</evidence>
<keyword evidence="3" id="KW-0805">Transcription regulation</keyword>
<proteinExistence type="predicted"/>
<accession>A0A073KFR0</accession>
<dbReference type="PANTHER" id="PTHR48111:SF32">
    <property type="entry name" value="STAGE 0 SPORULATION PROTEIN A HOMOLOG"/>
    <property type="match status" value="1"/>
</dbReference>
<keyword evidence="2" id="KW-0902">Two-component regulatory system</keyword>
<dbReference type="Pfam" id="PF00072">
    <property type="entry name" value="Response_reg"/>
    <property type="match status" value="1"/>
</dbReference>
<dbReference type="GO" id="GO:0006355">
    <property type="term" value="P:regulation of DNA-templated transcription"/>
    <property type="evidence" value="ECO:0007669"/>
    <property type="project" value="InterPro"/>
</dbReference>
<comment type="caution">
    <text evidence="6">Lacks conserved residue(s) required for the propagation of feature annotation.</text>
</comment>
<dbReference type="InterPro" id="IPR039420">
    <property type="entry name" value="WalR-like"/>
</dbReference>
<dbReference type="Pfam" id="PF00486">
    <property type="entry name" value="Trans_reg_C"/>
    <property type="match status" value="1"/>
</dbReference>
<keyword evidence="1" id="KW-0597">Phosphoprotein</keyword>
<dbReference type="InterPro" id="IPR036388">
    <property type="entry name" value="WH-like_DNA-bd_sf"/>
</dbReference>
<evidence type="ECO:0000259" key="9">
    <source>
        <dbReference type="PROSITE" id="PS51755"/>
    </source>
</evidence>
<keyword evidence="5" id="KW-0804">Transcription</keyword>
<organism evidence="10 11">
    <name type="scientific">Bacillus gaemokensis</name>
    <dbReference type="NCBI Taxonomy" id="574375"/>
    <lineage>
        <taxon>Bacteria</taxon>
        <taxon>Bacillati</taxon>
        <taxon>Bacillota</taxon>
        <taxon>Bacilli</taxon>
        <taxon>Bacillales</taxon>
        <taxon>Bacillaceae</taxon>
        <taxon>Bacillus</taxon>
        <taxon>Bacillus cereus group</taxon>
    </lineage>
</organism>
<dbReference type="InterPro" id="IPR001789">
    <property type="entry name" value="Sig_transdc_resp-reg_receiver"/>
</dbReference>
<comment type="caution">
    <text evidence="10">The sequence shown here is derived from an EMBL/GenBank/DDBJ whole genome shotgun (WGS) entry which is preliminary data.</text>
</comment>
<evidence type="ECO:0000256" key="3">
    <source>
        <dbReference type="ARBA" id="ARBA00023015"/>
    </source>
</evidence>
<dbReference type="PANTHER" id="PTHR48111">
    <property type="entry name" value="REGULATOR OF RPOS"/>
    <property type="match status" value="1"/>
</dbReference>
<evidence type="ECO:0000256" key="2">
    <source>
        <dbReference type="ARBA" id="ARBA00023012"/>
    </source>
</evidence>
<dbReference type="InterPro" id="IPR001867">
    <property type="entry name" value="OmpR/PhoB-type_DNA-bd"/>
</dbReference>
<dbReference type="GO" id="GO:0000156">
    <property type="term" value="F:phosphorelay response regulator activity"/>
    <property type="evidence" value="ECO:0007669"/>
    <property type="project" value="TreeGrafter"/>
</dbReference>
<reference evidence="10 11" key="1">
    <citation type="submission" date="2014-06" db="EMBL/GenBank/DDBJ databases">
        <title>Draft genome sequence of Bacillus gaemokensis JCM 15801 (MCCC 1A00707).</title>
        <authorList>
            <person name="Lai Q."/>
            <person name="Liu Y."/>
            <person name="Shao Z."/>
        </authorList>
    </citation>
    <scope>NUCLEOTIDE SEQUENCE [LARGE SCALE GENOMIC DNA]</scope>
    <source>
        <strain evidence="10 11">JCM 15801</strain>
    </source>
</reference>
<dbReference type="RefSeq" id="WP_033673139.1">
    <property type="nucleotide sequence ID" value="NZ_JOTM01000002.1"/>
</dbReference>
<protein>
    <submittedName>
        <fullName evidence="10">Transcriptional regulator</fullName>
    </submittedName>
</protein>
<dbReference type="GO" id="GO:0000976">
    <property type="term" value="F:transcription cis-regulatory region binding"/>
    <property type="evidence" value="ECO:0007669"/>
    <property type="project" value="TreeGrafter"/>
</dbReference>
<evidence type="ECO:0000313" key="11">
    <source>
        <dbReference type="Proteomes" id="UP000027778"/>
    </source>
</evidence>
<dbReference type="eggNOG" id="COG0745">
    <property type="taxonomic scope" value="Bacteria"/>
</dbReference>
<sequence>MKRILAIEAHLETQKRIQAFLIEHNYKIDIASSGTEGILKFQKNSYDLILLNAILPDIDGYSTCQIIRGQSNIPIIMLSECYDKENEIRAFELGIDDYITKPFHHTVFIKRIEAILRRGLPSETEKNMGILQFNELMLNFPAYTAYINGEKVELTTKEFEIIAMFLQNQGKVLSRSDLLDKVWGYEYYGDVRVIDTHIKNLRKKLNIPYIKTVKGIGYKLDS</sequence>
<dbReference type="Gene3D" id="6.10.250.690">
    <property type="match status" value="1"/>
</dbReference>
<evidence type="ECO:0000259" key="8">
    <source>
        <dbReference type="PROSITE" id="PS50110"/>
    </source>
</evidence>
<feature type="DNA-binding region" description="OmpR/PhoB-type" evidence="7">
    <location>
        <begin position="128"/>
        <end position="222"/>
    </location>
</feature>
<dbReference type="Gene3D" id="1.10.10.10">
    <property type="entry name" value="Winged helix-like DNA-binding domain superfamily/Winged helix DNA-binding domain"/>
    <property type="match status" value="1"/>
</dbReference>
<dbReference type="EMBL" id="JOTM01000002">
    <property type="protein sequence ID" value="KEK25282.1"/>
    <property type="molecule type" value="Genomic_DNA"/>
</dbReference>
<dbReference type="SMART" id="SM00862">
    <property type="entry name" value="Trans_reg_C"/>
    <property type="match status" value="1"/>
</dbReference>
<dbReference type="OrthoDB" id="9790442at2"/>
<evidence type="ECO:0000256" key="5">
    <source>
        <dbReference type="ARBA" id="ARBA00023163"/>
    </source>
</evidence>
<evidence type="ECO:0000256" key="4">
    <source>
        <dbReference type="ARBA" id="ARBA00023125"/>
    </source>
</evidence>
<dbReference type="PROSITE" id="PS50110">
    <property type="entry name" value="RESPONSE_REGULATORY"/>
    <property type="match status" value="1"/>
</dbReference>
<dbReference type="PROSITE" id="PS51755">
    <property type="entry name" value="OMPR_PHOB"/>
    <property type="match status" value="1"/>
</dbReference>
<dbReference type="SMART" id="SM00448">
    <property type="entry name" value="REC"/>
    <property type="match status" value="1"/>
</dbReference>